<name>A0A6P1DE50_9NOCA</name>
<sequence length="143" mass="15381">MDSADREFLVQFLNATSDDLSMIFDVGGRDMPGVIVESLWPAWHAVQQRDDIGRLIAAVNSGDYDERLDGAGLSGAELAFKRAGWSNARGAGRAAPAPGPLKRWLRWIDVILGSLIAVIGAGEGLKELKEGFEAELDDIEEGA</sequence>
<evidence type="ECO:0000313" key="1">
    <source>
        <dbReference type="EMBL" id="NEW46893.1"/>
    </source>
</evidence>
<dbReference type="RefSeq" id="WP_163821751.1">
    <property type="nucleotide sequence ID" value="NZ_JAAGUX010000017.1"/>
</dbReference>
<protein>
    <submittedName>
        <fullName evidence="1">Uncharacterized protein</fullName>
    </submittedName>
</protein>
<evidence type="ECO:0000313" key="3">
    <source>
        <dbReference type="Proteomes" id="UP000468928"/>
    </source>
</evidence>
<dbReference type="EMBL" id="JAAGUX010000017">
    <property type="protein sequence ID" value="NEW56369.1"/>
    <property type="molecule type" value="Genomic_DNA"/>
</dbReference>
<accession>A0A6P1DE50</accession>
<evidence type="ECO:0000313" key="2">
    <source>
        <dbReference type="EMBL" id="NEW56369.1"/>
    </source>
</evidence>
<proteinExistence type="predicted"/>
<reference evidence="3 4" key="1">
    <citation type="submission" date="2020-01" db="EMBL/GenBank/DDBJ databases">
        <title>Genetics and antimicrobial susceptibilities of Nocardia species isolated from the soil; a comparison with species isolated from humans.</title>
        <authorList>
            <person name="Carrasco G."/>
            <person name="Monzon S."/>
            <person name="Sansegundo M."/>
            <person name="Garcia E."/>
            <person name="Garrido N."/>
            <person name="Medina M.J."/>
            <person name="Villalon P."/>
            <person name="Ramirez-Arocha A.C."/>
            <person name="Jimenez P."/>
            <person name="Cuesta I."/>
            <person name="Valdezate S."/>
        </authorList>
    </citation>
    <scope>NUCLEOTIDE SEQUENCE [LARGE SCALE GENOMIC DNA]</scope>
    <source>
        <strain evidence="1 3">CNM20110639</strain>
        <strain evidence="2 4">CNM20110649</strain>
    </source>
</reference>
<dbReference type="Proteomes" id="UP000470876">
    <property type="component" value="Unassembled WGS sequence"/>
</dbReference>
<evidence type="ECO:0000313" key="4">
    <source>
        <dbReference type="Proteomes" id="UP000470876"/>
    </source>
</evidence>
<dbReference type="Proteomes" id="UP000468928">
    <property type="component" value="Unassembled WGS sequence"/>
</dbReference>
<keyword evidence="4" id="KW-1185">Reference proteome</keyword>
<organism evidence="1 3">
    <name type="scientific">Nocardia cyriacigeorgica</name>
    <dbReference type="NCBI Taxonomy" id="135487"/>
    <lineage>
        <taxon>Bacteria</taxon>
        <taxon>Bacillati</taxon>
        <taxon>Actinomycetota</taxon>
        <taxon>Actinomycetes</taxon>
        <taxon>Mycobacteriales</taxon>
        <taxon>Nocardiaceae</taxon>
        <taxon>Nocardia</taxon>
    </lineage>
</organism>
<comment type="caution">
    <text evidence="1">The sequence shown here is derived from an EMBL/GenBank/DDBJ whole genome shotgun (WGS) entry which is preliminary data.</text>
</comment>
<dbReference type="EMBL" id="JAAGUZ010000063">
    <property type="protein sequence ID" value="NEW46893.1"/>
    <property type="molecule type" value="Genomic_DNA"/>
</dbReference>
<gene>
    <name evidence="1" type="ORF">GV789_20915</name>
    <name evidence="2" type="ORF">GV794_12000</name>
</gene>
<dbReference type="AlphaFoldDB" id="A0A6P1DE50"/>